<accession>A0A979G9X0</accession>
<evidence type="ECO:0008006" key="4">
    <source>
        <dbReference type="Google" id="ProtNLM"/>
    </source>
</evidence>
<dbReference type="OrthoDB" id="582306at2"/>
<keyword evidence="1" id="KW-1133">Transmembrane helix</keyword>
<dbReference type="AlphaFoldDB" id="A0A979G9X0"/>
<keyword evidence="1" id="KW-0812">Transmembrane</keyword>
<keyword evidence="1" id="KW-0472">Membrane</keyword>
<reference evidence="2 3" key="2">
    <citation type="journal article" date="2010" name="Stand. Genomic Sci.">
        <title>Complete genome sequence of Chitinophaga pinensis type strain (UQM 2034).</title>
        <authorList>
            <person name="Glavina Del Rio T."/>
            <person name="Abt B."/>
            <person name="Spring S."/>
            <person name="Lapidus A."/>
            <person name="Nolan M."/>
            <person name="Tice H."/>
            <person name="Copeland A."/>
            <person name="Cheng J.F."/>
            <person name="Chen F."/>
            <person name="Bruce D."/>
            <person name="Goodwin L."/>
            <person name="Pitluck S."/>
            <person name="Ivanova N."/>
            <person name="Mavromatis K."/>
            <person name="Mikhailova N."/>
            <person name="Pati A."/>
            <person name="Chen A."/>
            <person name="Palaniappan K."/>
            <person name="Land M."/>
            <person name="Hauser L."/>
            <person name="Chang Y.J."/>
            <person name="Jeffries C.D."/>
            <person name="Chain P."/>
            <person name="Saunders E."/>
            <person name="Detter J.C."/>
            <person name="Brettin T."/>
            <person name="Rohde M."/>
            <person name="Goker M."/>
            <person name="Bristow J."/>
            <person name="Eisen J.A."/>
            <person name="Markowitz V."/>
            <person name="Hugenholtz P."/>
            <person name="Kyrpides N.C."/>
            <person name="Klenk H.P."/>
            <person name="Lucas S."/>
        </authorList>
    </citation>
    <scope>NUCLEOTIDE SEQUENCE [LARGE SCALE GENOMIC DNA]</scope>
    <source>
        <strain evidence="3">ATCC 43595 / DSM 2588 / LMG 13176 / NBRC 15968 / NCIMB 11800 / UQM 2034</strain>
    </source>
</reference>
<evidence type="ECO:0000313" key="2">
    <source>
        <dbReference type="EMBL" id="ACU63524.1"/>
    </source>
</evidence>
<organism evidence="2 3">
    <name type="scientific">Chitinophaga pinensis (strain ATCC 43595 / DSM 2588 / LMG 13176 / NBRC 15968 / NCIMB 11800 / UQM 2034)</name>
    <dbReference type="NCBI Taxonomy" id="485918"/>
    <lineage>
        <taxon>Bacteria</taxon>
        <taxon>Pseudomonadati</taxon>
        <taxon>Bacteroidota</taxon>
        <taxon>Chitinophagia</taxon>
        <taxon>Chitinophagales</taxon>
        <taxon>Chitinophagaceae</taxon>
        <taxon>Chitinophaga</taxon>
    </lineage>
</organism>
<dbReference type="EMBL" id="CP001699">
    <property type="protein sequence ID" value="ACU63524.1"/>
    <property type="molecule type" value="Genomic_DNA"/>
</dbReference>
<evidence type="ECO:0000313" key="3">
    <source>
        <dbReference type="Proteomes" id="UP000002215"/>
    </source>
</evidence>
<dbReference type="Pfam" id="PF19473">
    <property type="entry name" value="DUF6010"/>
    <property type="match status" value="1"/>
</dbReference>
<reference evidence="3" key="1">
    <citation type="submission" date="2009-08" db="EMBL/GenBank/DDBJ databases">
        <title>The complete genome of Chitinophaga pinensis DSM 2588.</title>
        <authorList>
            <consortium name="US DOE Joint Genome Institute (JGI-PGF)"/>
            <person name="Lucas S."/>
            <person name="Copeland A."/>
            <person name="Lapidus A."/>
            <person name="Glavina del Rio T."/>
            <person name="Dalin E."/>
            <person name="Tice H."/>
            <person name="Bruce D."/>
            <person name="Goodwin L."/>
            <person name="Pitluck S."/>
            <person name="Kyrpides N."/>
            <person name="Mavromatis K."/>
            <person name="Ivanova N."/>
            <person name="Mikhailova N."/>
            <person name="Sims D."/>
            <person name="Meinche L."/>
            <person name="Brettin T."/>
            <person name="Detter J.C."/>
            <person name="Han C."/>
            <person name="Larimer F."/>
            <person name="Land M."/>
            <person name="Hauser L."/>
            <person name="Markowitz V."/>
            <person name="Cheng J.-F."/>
            <person name="Hugenholtz P."/>
            <person name="Woyke T."/>
            <person name="Wu D."/>
            <person name="Spring S."/>
            <person name="Klenk H.-P."/>
            <person name="Eisen J.A."/>
        </authorList>
    </citation>
    <scope>NUCLEOTIDE SEQUENCE [LARGE SCALE GENOMIC DNA]</scope>
    <source>
        <strain evidence="3">ATCC 43595 / DSM 2588 / LMG 13176 / NBRC 15968 / NCIMB 11800 / UQM 2034</strain>
    </source>
</reference>
<dbReference type="KEGG" id="cpi:Cpin_6115"/>
<dbReference type="Proteomes" id="UP000002215">
    <property type="component" value="Chromosome"/>
</dbReference>
<dbReference type="RefSeq" id="WP_012793689.1">
    <property type="nucleotide sequence ID" value="NC_013132.1"/>
</dbReference>
<sequence>MNIALILTTAIGPISIGLLCISIMSLVKEPNRQIINALAIAGAGAVYWSGGLGFYEFPLGIIMVYLAFKGLRNYKYLAAGWIVHTVYDILHHLYGQPIIPMVPTSSLGCAICDPVLAIWLYFGAPSIFEVLKRRRAA</sequence>
<dbReference type="InterPro" id="IPR046052">
    <property type="entry name" value="DUF6010"/>
</dbReference>
<protein>
    <recommendedName>
        <fullName evidence="4">Integral membrane protein</fullName>
    </recommendedName>
</protein>
<feature type="transmembrane region" description="Helical" evidence="1">
    <location>
        <begin position="5"/>
        <end position="27"/>
    </location>
</feature>
<gene>
    <name evidence="2" type="ordered locus">Cpin_6115</name>
</gene>
<evidence type="ECO:0000256" key="1">
    <source>
        <dbReference type="SAM" id="Phobius"/>
    </source>
</evidence>
<proteinExistence type="predicted"/>
<name>A0A979G9X0_CHIPD</name>